<evidence type="ECO:0000313" key="1">
    <source>
        <dbReference type="EMBL" id="KIM69291.1"/>
    </source>
</evidence>
<dbReference type="InParanoid" id="A0A0C3EN65"/>
<protein>
    <submittedName>
        <fullName evidence="1">Uncharacterized protein</fullName>
    </submittedName>
</protein>
<dbReference type="HOGENOM" id="CLU_006344_5_2_1"/>
<organism evidence="1 2">
    <name type="scientific">Scleroderma citrinum Foug A</name>
    <dbReference type="NCBI Taxonomy" id="1036808"/>
    <lineage>
        <taxon>Eukaryota</taxon>
        <taxon>Fungi</taxon>
        <taxon>Dikarya</taxon>
        <taxon>Basidiomycota</taxon>
        <taxon>Agaricomycotina</taxon>
        <taxon>Agaricomycetes</taxon>
        <taxon>Agaricomycetidae</taxon>
        <taxon>Boletales</taxon>
        <taxon>Sclerodermatineae</taxon>
        <taxon>Sclerodermataceae</taxon>
        <taxon>Scleroderma</taxon>
    </lineage>
</organism>
<gene>
    <name evidence="1" type="ORF">SCLCIDRAFT_104167</name>
</gene>
<proteinExistence type="predicted"/>
<accession>A0A0C3EN65</accession>
<dbReference type="OrthoDB" id="2688393at2759"/>
<dbReference type="Proteomes" id="UP000053989">
    <property type="component" value="Unassembled WGS sequence"/>
</dbReference>
<evidence type="ECO:0000313" key="2">
    <source>
        <dbReference type="Proteomes" id="UP000053989"/>
    </source>
</evidence>
<name>A0A0C3EN65_9AGAM</name>
<keyword evidence="2" id="KW-1185">Reference proteome</keyword>
<dbReference type="EMBL" id="KN822007">
    <property type="protein sequence ID" value="KIM69291.1"/>
    <property type="molecule type" value="Genomic_DNA"/>
</dbReference>
<reference evidence="2" key="2">
    <citation type="submission" date="2015-01" db="EMBL/GenBank/DDBJ databases">
        <title>Evolutionary Origins and Diversification of the Mycorrhizal Mutualists.</title>
        <authorList>
            <consortium name="DOE Joint Genome Institute"/>
            <consortium name="Mycorrhizal Genomics Consortium"/>
            <person name="Kohler A."/>
            <person name="Kuo A."/>
            <person name="Nagy L.G."/>
            <person name="Floudas D."/>
            <person name="Copeland A."/>
            <person name="Barry K.W."/>
            <person name="Cichocki N."/>
            <person name="Veneault-Fourrey C."/>
            <person name="LaButti K."/>
            <person name="Lindquist E.A."/>
            <person name="Lipzen A."/>
            <person name="Lundell T."/>
            <person name="Morin E."/>
            <person name="Murat C."/>
            <person name="Riley R."/>
            <person name="Ohm R."/>
            <person name="Sun H."/>
            <person name="Tunlid A."/>
            <person name="Henrissat B."/>
            <person name="Grigoriev I.V."/>
            <person name="Hibbett D.S."/>
            <person name="Martin F."/>
        </authorList>
    </citation>
    <scope>NUCLEOTIDE SEQUENCE [LARGE SCALE GENOMIC DNA]</scope>
    <source>
        <strain evidence="2">Foug A</strain>
    </source>
</reference>
<reference evidence="1 2" key="1">
    <citation type="submission" date="2014-04" db="EMBL/GenBank/DDBJ databases">
        <authorList>
            <consortium name="DOE Joint Genome Institute"/>
            <person name="Kuo A."/>
            <person name="Kohler A."/>
            <person name="Nagy L.G."/>
            <person name="Floudas D."/>
            <person name="Copeland A."/>
            <person name="Barry K.W."/>
            <person name="Cichocki N."/>
            <person name="Veneault-Fourrey C."/>
            <person name="LaButti K."/>
            <person name="Lindquist E.A."/>
            <person name="Lipzen A."/>
            <person name="Lundell T."/>
            <person name="Morin E."/>
            <person name="Murat C."/>
            <person name="Sun H."/>
            <person name="Tunlid A."/>
            <person name="Henrissat B."/>
            <person name="Grigoriev I.V."/>
            <person name="Hibbett D.S."/>
            <person name="Martin F."/>
            <person name="Nordberg H.P."/>
            <person name="Cantor M.N."/>
            <person name="Hua S.X."/>
        </authorList>
    </citation>
    <scope>NUCLEOTIDE SEQUENCE [LARGE SCALE GENOMIC DNA]</scope>
    <source>
        <strain evidence="1 2">Foug A</strain>
    </source>
</reference>
<dbReference type="AlphaFoldDB" id="A0A0C3EN65"/>
<sequence>MERQENSYYPFSRKDEWELGKFLLDNFTQSQIDTFLKLEWVRDCSLSHSPYIYVIYYETYCLQVNSRSQLSFRSARDLLSQMDAIPKGPNWCCTTIHFEGYPTRDPIFLYWCDGLEVV</sequence>